<proteinExistence type="predicted"/>
<evidence type="ECO:0000313" key="1">
    <source>
        <dbReference type="EMBL" id="SBV91304.1"/>
    </source>
</evidence>
<dbReference type="AlphaFoldDB" id="A0A212IVV6"/>
<accession>A0A212IVV6</accession>
<organism evidence="1">
    <name type="scientific">uncultured Eubacteriales bacterium</name>
    <dbReference type="NCBI Taxonomy" id="172733"/>
    <lineage>
        <taxon>Bacteria</taxon>
        <taxon>Bacillati</taxon>
        <taxon>Bacillota</taxon>
        <taxon>Clostridia</taxon>
        <taxon>Eubacteriales</taxon>
        <taxon>environmental samples</taxon>
    </lineage>
</organism>
<gene>
    <name evidence="1" type="ORF">KL86CLO1_10102</name>
</gene>
<name>A0A212IVV6_9FIRM</name>
<sequence>MGLICIAAVIHVFLTINSQKVILTALPLWFRVVVVLDHFIFHCYNYKIHNFETIFK</sequence>
<reference evidence="1" key="1">
    <citation type="submission" date="2016-04" db="EMBL/GenBank/DDBJ databases">
        <authorList>
            <person name="Evans L.H."/>
            <person name="Alamgir A."/>
            <person name="Owens N."/>
            <person name="Weber N.D."/>
            <person name="Virtaneva K."/>
            <person name="Barbian K."/>
            <person name="Babar A."/>
            <person name="Rosenke K."/>
        </authorList>
    </citation>
    <scope>NUCLEOTIDE SEQUENCE</scope>
    <source>
        <strain evidence="1">86</strain>
    </source>
</reference>
<protein>
    <submittedName>
        <fullName evidence="1">Uncharacterized protein</fullName>
    </submittedName>
</protein>
<dbReference type="EMBL" id="FLUN01000001">
    <property type="protein sequence ID" value="SBV91304.1"/>
    <property type="molecule type" value="Genomic_DNA"/>
</dbReference>